<dbReference type="EMBL" id="VIWO01000004">
    <property type="protein sequence ID" value="TWF40567.1"/>
    <property type="molecule type" value="Genomic_DNA"/>
</dbReference>
<evidence type="ECO:0000313" key="1">
    <source>
        <dbReference type="EMBL" id="TWF40567.1"/>
    </source>
</evidence>
<gene>
    <name evidence="1" type="ORF">FHW36_104249</name>
</gene>
<comment type="caution">
    <text evidence="1">The sequence shown here is derived from an EMBL/GenBank/DDBJ whole genome shotgun (WGS) entry which is preliminary data.</text>
</comment>
<dbReference type="AlphaFoldDB" id="A0A561PR19"/>
<reference evidence="1 2" key="1">
    <citation type="submission" date="2019-06" db="EMBL/GenBank/DDBJ databases">
        <title>Sorghum-associated microbial communities from plants grown in Nebraska, USA.</title>
        <authorList>
            <person name="Schachtman D."/>
        </authorList>
    </citation>
    <scope>NUCLEOTIDE SEQUENCE [LARGE SCALE GENOMIC DNA]</scope>
    <source>
        <strain evidence="1 2">1209</strain>
    </source>
</reference>
<organism evidence="1 2">
    <name type="scientific">Chitinophaga polysaccharea</name>
    <dbReference type="NCBI Taxonomy" id="1293035"/>
    <lineage>
        <taxon>Bacteria</taxon>
        <taxon>Pseudomonadati</taxon>
        <taxon>Bacteroidota</taxon>
        <taxon>Chitinophagia</taxon>
        <taxon>Chitinophagales</taxon>
        <taxon>Chitinophagaceae</taxon>
        <taxon>Chitinophaga</taxon>
    </lineage>
</organism>
<protein>
    <submittedName>
        <fullName evidence="1">Uncharacterized protein</fullName>
    </submittedName>
</protein>
<accession>A0A561PR19</accession>
<name>A0A561PR19_9BACT</name>
<sequence>MKNRYKDIFIEVSYTPNFVNALLLSVNVADQLLLTNR</sequence>
<dbReference type="Proteomes" id="UP000320811">
    <property type="component" value="Unassembled WGS sequence"/>
</dbReference>
<evidence type="ECO:0000313" key="2">
    <source>
        <dbReference type="Proteomes" id="UP000320811"/>
    </source>
</evidence>
<keyword evidence="2" id="KW-1185">Reference proteome</keyword>
<proteinExistence type="predicted"/>